<dbReference type="Pfam" id="PF01930">
    <property type="entry name" value="Cas_Cas4"/>
    <property type="match status" value="1"/>
</dbReference>
<dbReference type="GO" id="GO:0051607">
    <property type="term" value="P:defense response to virus"/>
    <property type="evidence" value="ECO:0007669"/>
    <property type="project" value="UniProtKB-KW"/>
</dbReference>
<sequence>MPQIIWWHHYYERSSRPHHAFCPTALELLSAAYALIHIEQVFDDNVHTLRGNAAHKRVDEPGFETFEGVRSEQALPVWSERLGLIGKCDVVEFHPDGQIYPVEYKHGRKRAKLHDNLQLAAQAICLEEMTGKPVTQGAIYHHSSRRRREVAITDILRAQVVAAVDAIRVLQTSGNIPPPINDQRCKECSLLEICQPAALSRKNRQQIIYDTLFQPNDQEVT</sequence>
<evidence type="ECO:0000256" key="1">
    <source>
        <dbReference type="ARBA" id="ARBA00001966"/>
    </source>
</evidence>
<gene>
    <name evidence="15" type="ORF">NSMM_260109</name>
</gene>
<evidence type="ECO:0000256" key="6">
    <source>
        <dbReference type="ARBA" id="ARBA00022723"/>
    </source>
</evidence>
<comment type="cofactor">
    <cofactor evidence="13">
        <name>Mg(2+)</name>
        <dbReference type="ChEBI" id="CHEBI:18420"/>
    </cofactor>
    <cofactor evidence="13">
        <name>Mn(2+)</name>
        <dbReference type="ChEBI" id="CHEBI:29035"/>
    </cofactor>
    <text evidence="13">Mg(2+) or Mn(2+) required for ssDNA cleavage activity.</text>
</comment>
<evidence type="ECO:0000313" key="16">
    <source>
        <dbReference type="Proteomes" id="UP000198729"/>
    </source>
</evidence>
<dbReference type="PANTHER" id="PTHR36531:SF6">
    <property type="entry name" value="DNA REPLICATION ATP-DEPENDENT HELICASE_NUCLEASE DNA2"/>
    <property type="match status" value="1"/>
</dbReference>
<keyword evidence="7 13" id="KW-0378">Hydrolase</keyword>
<keyword evidence="12 13" id="KW-0464">Manganese</keyword>
<dbReference type="PANTHER" id="PTHR36531">
    <property type="entry name" value="CRISPR-ASSOCIATED EXONUCLEASE CAS4"/>
    <property type="match status" value="1"/>
</dbReference>
<dbReference type="InterPro" id="IPR011604">
    <property type="entry name" value="PDDEXK-like_dom_sf"/>
</dbReference>
<name>A0A1G5SCA0_9PROT</name>
<evidence type="ECO:0000256" key="9">
    <source>
        <dbReference type="ARBA" id="ARBA00023004"/>
    </source>
</evidence>
<keyword evidence="10 13" id="KW-0411">Iron-sulfur</keyword>
<dbReference type="GO" id="GO:0051536">
    <property type="term" value="F:iron-sulfur cluster binding"/>
    <property type="evidence" value="ECO:0007669"/>
    <property type="project" value="UniProtKB-KW"/>
</dbReference>
<evidence type="ECO:0000256" key="5">
    <source>
        <dbReference type="ARBA" id="ARBA00022722"/>
    </source>
</evidence>
<reference evidence="15 16" key="1">
    <citation type="submission" date="2016-10" db="EMBL/GenBank/DDBJ databases">
        <authorList>
            <person name="de Groot N.N."/>
        </authorList>
    </citation>
    <scope>NUCLEOTIDE SEQUENCE [LARGE SCALE GENOMIC DNA]</scope>
    <source>
        <strain evidence="15">1</strain>
    </source>
</reference>
<dbReference type="InterPro" id="IPR022765">
    <property type="entry name" value="Dna2/Cas4_DUF83"/>
</dbReference>
<accession>A0A1G5SCA0</accession>
<keyword evidence="11 13" id="KW-0051">Antiviral defense</keyword>
<evidence type="ECO:0000256" key="3">
    <source>
        <dbReference type="ARBA" id="ARBA00012768"/>
    </source>
</evidence>
<comment type="cofactor">
    <cofactor evidence="1">
        <name>[4Fe-4S] cluster</name>
        <dbReference type="ChEBI" id="CHEBI:49883"/>
    </cofactor>
</comment>
<protein>
    <recommendedName>
        <fullName evidence="4 13">CRISPR-associated exonuclease Cas4</fullName>
        <ecNumber evidence="3 13">3.1.12.1</ecNumber>
    </recommendedName>
</protein>
<evidence type="ECO:0000259" key="14">
    <source>
        <dbReference type="Pfam" id="PF01930"/>
    </source>
</evidence>
<dbReference type="AlphaFoldDB" id="A0A1G5SCA0"/>
<dbReference type="EC" id="3.1.12.1" evidence="3 13"/>
<dbReference type="GO" id="GO:0004527">
    <property type="term" value="F:exonuclease activity"/>
    <property type="evidence" value="ECO:0007669"/>
    <property type="project" value="UniProtKB-KW"/>
</dbReference>
<evidence type="ECO:0000256" key="10">
    <source>
        <dbReference type="ARBA" id="ARBA00023014"/>
    </source>
</evidence>
<dbReference type="GO" id="GO:0046872">
    <property type="term" value="F:metal ion binding"/>
    <property type="evidence" value="ECO:0007669"/>
    <property type="project" value="UniProtKB-KW"/>
</dbReference>
<dbReference type="InterPro" id="IPR013343">
    <property type="entry name" value="CRISPR-assoc_prot_Cas4"/>
</dbReference>
<evidence type="ECO:0000256" key="7">
    <source>
        <dbReference type="ARBA" id="ARBA00022801"/>
    </source>
</evidence>
<evidence type="ECO:0000256" key="4">
    <source>
        <dbReference type="ARBA" id="ARBA00020049"/>
    </source>
</evidence>
<dbReference type="InterPro" id="IPR051827">
    <property type="entry name" value="Cas4_exonuclease"/>
</dbReference>
<evidence type="ECO:0000256" key="11">
    <source>
        <dbReference type="ARBA" id="ARBA00023118"/>
    </source>
</evidence>
<dbReference type="Proteomes" id="UP000198729">
    <property type="component" value="Unassembled WGS sequence"/>
</dbReference>
<dbReference type="Gene3D" id="3.90.320.10">
    <property type="match status" value="1"/>
</dbReference>
<dbReference type="STRING" id="51642.NSMM_260109"/>
<comment type="similarity">
    <text evidence="2 13">Belongs to the CRISPR-associated exonuclease Cas4 family.</text>
</comment>
<dbReference type="RefSeq" id="WP_245654660.1">
    <property type="nucleotide sequence ID" value="NZ_FMWO01000032.1"/>
</dbReference>
<keyword evidence="8 13" id="KW-0269">Exonuclease</keyword>
<evidence type="ECO:0000256" key="2">
    <source>
        <dbReference type="ARBA" id="ARBA00009189"/>
    </source>
</evidence>
<evidence type="ECO:0000256" key="8">
    <source>
        <dbReference type="ARBA" id="ARBA00022839"/>
    </source>
</evidence>
<organism evidence="15 16">
    <name type="scientific">Nitrosomonas mobilis</name>
    <dbReference type="NCBI Taxonomy" id="51642"/>
    <lineage>
        <taxon>Bacteria</taxon>
        <taxon>Pseudomonadati</taxon>
        <taxon>Pseudomonadota</taxon>
        <taxon>Betaproteobacteria</taxon>
        <taxon>Nitrosomonadales</taxon>
        <taxon>Nitrosomonadaceae</taxon>
        <taxon>Nitrosomonas</taxon>
    </lineage>
</organism>
<evidence type="ECO:0000256" key="13">
    <source>
        <dbReference type="RuleBase" id="RU365022"/>
    </source>
</evidence>
<comment type="cofactor">
    <cofactor evidence="13">
        <name>iron-sulfur cluster</name>
        <dbReference type="ChEBI" id="CHEBI:30408"/>
    </cofactor>
</comment>
<evidence type="ECO:0000256" key="12">
    <source>
        <dbReference type="ARBA" id="ARBA00023211"/>
    </source>
</evidence>
<keyword evidence="6 13" id="KW-0479">Metal-binding</keyword>
<dbReference type="NCBIfam" id="TIGR00372">
    <property type="entry name" value="cas4"/>
    <property type="match status" value="1"/>
</dbReference>
<feature type="domain" description="DUF83" evidence="14">
    <location>
        <begin position="39"/>
        <end position="195"/>
    </location>
</feature>
<keyword evidence="16" id="KW-1185">Reference proteome</keyword>
<comment type="function">
    <text evidence="13">CRISPR (clustered regularly interspaced short palindromic repeat) is an adaptive immune system that provides protection against mobile genetic elements (viruses, transposable elements and conjugative plasmids). CRISPR clusters contain sequences complementary to antecedent mobile elements and target invading nucleic acids. CRISPR clusters are transcribed and processed into CRISPR RNA (crRNA).</text>
</comment>
<dbReference type="EMBL" id="FMWO01000032">
    <property type="protein sequence ID" value="SCZ84813.1"/>
    <property type="molecule type" value="Genomic_DNA"/>
</dbReference>
<evidence type="ECO:0000313" key="15">
    <source>
        <dbReference type="EMBL" id="SCZ84813.1"/>
    </source>
</evidence>
<proteinExistence type="inferred from homology"/>
<keyword evidence="5 13" id="KW-0540">Nuclease</keyword>
<keyword evidence="9 13" id="KW-0408">Iron</keyword>